<reference evidence="1" key="1">
    <citation type="journal article" date="2020" name="Nature">
        <title>Giant virus diversity and host interactions through global metagenomics.</title>
        <authorList>
            <person name="Schulz F."/>
            <person name="Roux S."/>
            <person name="Paez-Espino D."/>
            <person name="Jungbluth S."/>
            <person name="Walsh D.A."/>
            <person name="Denef V.J."/>
            <person name="McMahon K.D."/>
            <person name="Konstantinidis K.T."/>
            <person name="Eloe-Fadrosh E.A."/>
            <person name="Kyrpides N.C."/>
            <person name="Woyke T."/>
        </authorList>
    </citation>
    <scope>NUCLEOTIDE SEQUENCE</scope>
    <source>
        <strain evidence="1">GVMAG-M-3300014204-73</strain>
    </source>
</reference>
<protein>
    <submittedName>
        <fullName evidence="1">Uncharacterized protein</fullName>
    </submittedName>
</protein>
<dbReference type="EMBL" id="MN739179">
    <property type="protein sequence ID" value="QHS92475.1"/>
    <property type="molecule type" value="Genomic_DNA"/>
</dbReference>
<name>A0A6C0BJE4_9ZZZZ</name>
<dbReference type="AlphaFoldDB" id="A0A6C0BJE4"/>
<evidence type="ECO:0000313" key="1">
    <source>
        <dbReference type="EMBL" id="QHS92475.1"/>
    </source>
</evidence>
<proteinExistence type="predicted"/>
<organism evidence="1">
    <name type="scientific">viral metagenome</name>
    <dbReference type="NCBI Taxonomy" id="1070528"/>
    <lineage>
        <taxon>unclassified sequences</taxon>
        <taxon>metagenomes</taxon>
        <taxon>organismal metagenomes</taxon>
    </lineage>
</organism>
<sequence>MKKCYVIRRVDEKSKTRDVFISTEFPCESYDLLNVHDTLLKELTAPTMQSALQSAQECMDHYMKNPT</sequence>
<accession>A0A6C0BJE4</accession>